<reference evidence="1 2" key="1">
    <citation type="submission" date="2017-11" db="EMBL/GenBank/DDBJ databases">
        <title>Complete genome of Rhizobium leguminosarum Norway, an ineffective micro-symbiont.</title>
        <authorList>
            <person name="Hoffrichter A."/>
            <person name="Liang J."/>
            <person name="Brachmann A."/>
            <person name="Marin M."/>
        </authorList>
    </citation>
    <scope>NUCLEOTIDE SEQUENCE [LARGE SCALE GENOMIC DNA]</scope>
    <source>
        <strain evidence="1 2">Norway</strain>
    </source>
</reference>
<sequence length="33" mass="3798">MNNFGITLRIPNYYSNNTTTVAKVNFKNSSYPK</sequence>
<name>A0A2K9ZA55_RHILE</name>
<gene>
    <name evidence="1" type="ORF">CUJ84_Chr004839</name>
</gene>
<protein>
    <submittedName>
        <fullName evidence="1">Uncharacterized protein</fullName>
    </submittedName>
</protein>
<evidence type="ECO:0000313" key="1">
    <source>
        <dbReference type="EMBL" id="AUW45134.1"/>
    </source>
</evidence>
<proteinExistence type="predicted"/>
<accession>A0A2K9ZA55</accession>
<organism evidence="1 2">
    <name type="scientific">Rhizobium leguminosarum</name>
    <dbReference type="NCBI Taxonomy" id="384"/>
    <lineage>
        <taxon>Bacteria</taxon>
        <taxon>Pseudomonadati</taxon>
        <taxon>Pseudomonadota</taxon>
        <taxon>Alphaproteobacteria</taxon>
        <taxon>Hyphomicrobiales</taxon>
        <taxon>Rhizobiaceae</taxon>
        <taxon>Rhizobium/Agrobacterium group</taxon>
        <taxon>Rhizobium</taxon>
    </lineage>
</organism>
<dbReference type="Proteomes" id="UP000238523">
    <property type="component" value="Chromosome"/>
</dbReference>
<evidence type="ECO:0000313" key="2">
    <source>
        <dbReference type="Proteomes" id="UP000238523"/>
    </source>
</evidence>
<dbReference type="EMBL" id="CP025012">
    <property type="protein sequence ID" value="AUW45134.1"/>
    <property type="molecule type" value="Genomic_DNA"/>
</dbReference>
<dbReference type="AlphaFoldDB" id="A0A2K9ZA55"/>